<evidence type="ECO:0000313" key="2">
    <source>
        <dbReference type="Proteomes" id="UP000694941"/>
    </source>
</evidence>
<dbReference type="RefSeq" id="XP_022242898.1">
    <property type="nucleotide sequence ID" value="XM_022387190.1"/>
</dbReference>
<keyword evidence="2" id="KW-1185">Reference proteome</keyword>
<gene>
    <name evidence="3" type="primary">LOC111086007</name>
</gene>
<dbReference type="GeneID" id="111086007"/>
<proteinExistence type="predicted"/>
<protein>
    <submittedName>
        <fullName evidence="3">Uncharacterized protein LOC111086007</fullName>
    </submittedName>
</protein>
<name>A0ABM1SGZ3_LIMPO</name>
<feature type="non-terminal residue" evidence="3">
    <location>
        <position position="238"/>
    </location>
</feature>
<evidence type="ECO:0000256" key="1">
    <source>
        <dbReference type="SAM" id="MobiDB-lite"/>
    </source>
</evidence>
<dbReference type="Proteomes" id="UP000694941">
    <property type="component" value="Unplaced"/>
</dbReference>
<accession>A0ABM1SGZ3</accession>
<feature type="region of interest" description="Disordered" evidence="1">
    <location>
        <begin position="196"/>
        <end position="238"/>
    </location>
</feature>
<reference evidence="3" key="1">
    <citation type="submission" date="2025-08" db="UniProtKB">
        <authorList>
            <consortium name="RefSeq"/>
        </authorList>
    </citation>
    <scope>IDENTIFICATION</scope>
    <source>
        <tissue evidence="3">Muscle</tissue>
    </source>
</reference>
<organism evidence="2 3">
    <name type="scientific">Limulus polyphemus</name>
    <name type="common">Atlantic horseshoe crab</name>
    <dbReference type="NCBI Taxonomy" id="6850"/>
    <lineage>
        <taxon>Eukaryota</taxon>
        <taxon>Metazoa</taxon>
        <taxon>Ecdysozoa</taxon>
        <taxon>Arthropoda</taxon>
        <taxon>Chelicerata</taxon>
        <taxon>Merostomata</taxon>
        <taxon>Xiphosura</taxon>
        <taxon>Limulidae</taxon>
        <taxon>Limulus</taxon>
    </lineage>
</organism>
<dbReference type="Gene3D" id="2.30.30.40">
    <property type="entry name" value="SH3 Domains"/>
    <property type="match status" value="1"/>
</dbReference>
<evidence type="ECO:0000313" key="3">
    <source>
        <dbReference type="RefSeq" id="XP_022242898.1"/>
    </source>
</evidence>
<sequence length="238" mass="26732">MRKFSLPWNKGSSYNLDAASTSEQNGKFISRYRQTFPSEVHEHGGNREDSCCYYYNYSHHHTNTSVGHDNINVKNEHCRCSCCYFQHHQHNPRQVRARGNSLPLVQLSEHQHEGRFVGPREGFDEAMWVVEGHVARSSCQELSVRSGQQVERTNTTASGSECCMVRQQCSSGSSPHQGLVSSSCLKPARNMRSTINTASMDKEDVEGFTGEASPANFEQCPSPQDVVSPNNKHRGPLR</sequence>
<feature type="compositionally biased region" description="Polar residues" evidence="1">
    <location>
        <begin position="219"/>
        <end position="230"/>
    </location>
</feature>